<evidence type="ECO:0000256" key="10">
    <source>
        <dbReference type="ARBA" id="ARBA00033474"/>
    </source>
</evidence>
<dbReference type="UniPathway" id="UPA00246"/>
<evidence type="ECO:0000256" key="8">
    <source>
        <dbReference type="ARBA" id="ARBA00023211"/>
    </source>
</evidence>
<keyword evidence="7 11" id="KW-0408">Iron</keyword>
<dbReference type="Pfam" id="PF03786">
    <property type="entry name" value="UxuA"/>
    <property type="match status" value="1"/>
</dbReference>
<evidence type="ECO:0000256" key="1">
    <source>
        <dbReference type="ARBA" id="ARBA00001794"/>
    </source>
</evidence>
<evidence type="ECO:0000256" key="5">
    <source>
        <dbReference type="ARBA" id="ARBA00012927"/>
    </source>
</evidence>
<proteinExistence type="inferred from homology"/>
<dbReference type="Proteomes" id="UP000322553">
    <property type="component" value="Chromosome"/>
</dbReference>
<evidence type="ECO:0000256" key="6">
    <source>
        <dbReference type="ARBA" id="ARBA00016339"/>
    </source>
</evidence>
<dbReference type="GO" id="GO:0008927">
    <property type="term" value="F:mannonate dehydratase activity"/>
    <property type="evidence" value="ECO:0007669"/>
    <property type="project" value="UniProtKB-UniRule"/>
</dbReference>
<comment type="similarity">
    <text evidence="4 11">Belongs to the mannonate dehydratase family.</text>
</comment>
<comment type="pathway">
    <text evidence="3 11">Carbohydrate metabolism; pentose and glucuronate interconversion.</text>
</comment>
<dbReference type="GO" id="GO:0030145">
    <property type="term" value="F:manganese ion binding"/>
    <property type="evidence" value="ECO:0007669"/>
    <property type="project" value="TreeGrafter"/>
</dbReference>
<dbReference type="KEGG" id="kuy:FY550_12590"/>
<dbReference type="RefSeq" id="WP_149054561.1">
    <property type="nucleotide sequence ID" value="NZ_CP043420.1"/>
</dbReference>
<name>A0A5C1A0G5_9GAMM</name>
<keyword evidence="13" id="KW-1185">Reference proteome</keyword>
<keyword evidence="9 11" id="KW-0456">Lyase</keyword>
<comment type="cofactor">
    <cofactor evidence="11">
        <name>Fe(2+)</name>
        <dbReference type="ChEBI" id="CHEBI:29033"/>
    </cofactor>
    <cofactor evidence="11">
        <name>Mn(2+)</name>
        <dbReference type="ChEBI" id="CHEBI:29035"/>
    </cofactor>
</comment>
<protein>
    <recommendedName>
        <fullName evidence="6 11">Mannonate dehydratase</fullName>
        <ecNumber evidence="5 11">4.2.1.8</ecNumber>
    </recommendedName>
    <alternativeName>
        <fullName evidence="10 11">D-mannonate hydro-lyase</fullName>
    </alternativeName>
</protein>
<sequence>MEQAWRWFGPEDPIALSDIRQAGATGIVTALHEFAPGETWPIEAIRARREMIEAAGLRWSVVESIPVSEAIKRGDDHNDARSSDLKAWCQTLENLAACGIDTVCYNFMPVLDWTRTALAWPLPEGGTALRFDRTDFAVFELFILNREGAEREYEPWRIDSARRRLEAMDETARRQLLENIIAGLPGATEHYTAASFGDVLAAWHDISEMALREHLASFLRRVVPVAERLGMRLAIHPDDPPRSLLGLPRIVSTAADLRRVLDAAPSPANGITFCTGSLGVRADNELVTMAREFAPHIHFSHLRATRRDADDAESFMEAPHLEGDVDMVGVIGELVREEQRRSLEGGRPIPMRPDHGHQLLDDLTRDSRPGYPMIGRLRGLAELRGVEQAVVRLM</sequence>
<dbReference type="InterPro" id="IPR004628">
    <property type="entry name" value="Man_deHydtase"/>
</dbReference>
<dbReference type="GO" id="GO:0008198">
    <property type="term" value="F:ferrous iron binding"/>
    <property type="evidence" value="ECO:0007669"/>
    <property type="project" value="TreeGrafter"/>
</dbReference>
<dbReference type="InterPro" id="IPR036237">
    <property type="entry name" value="Xyl_isomerase-like_sf"/>
</dbReference>
<dbReference type="PIRSF" id="PIRSF016049">
    <property type="entry name" value="Man_dehyd"/>
    <property type="match status" value="1"/>
</dbReference>
<dbReference type="NCBIfam" id="TIGR00695">
    <property type="entry name" value="uxuA"/>
    <property type="match status" value="1"/>
</dbReference>
<dbReference type="AlphaFoldDB" id="A0A5C1A0G5"/>
<comment type="catalytic activity">
    <reaction evidence="1 11">
        <text>D-mannonate = 2-dehydro-3-deoxy-D-gluconate + H2O</text>
        <dbReference type="Rhea" id="RHEA:20097"/>
        <dbReference type="ChEBI" id="CHEBI:15377"/>
        <dbReference type="ChEBI" id="CHEBI:17767"/>
        <dbReference type="ChEBI" id="CHEBI:57990"/>
        <dbReference type="EC" id="4.2.1.8"/>
    </reaction>
</comment>
<evidence type="ECO:0000313" key="12">
    <source>
        <dbReference type="EMBL" id="QEL11891.1"/>
    </source>
</evidence>
<comment type="function">
    <text evidence="2 11">Catalyzes the dehydration of D-mannonate.</text>
</comment>
<gene>
    <name evidence="11 12" type="primary">uxuA</name>
    <name evidence="12" type="ORF">FY550_12590</name>
</gene>
<evidence type="ECO:0000313" key="13">
    <source>
        <dbReference type="Proteomes" id="UP000322553"/>
    </source>
</evidence>
<dbReference type="GO" id="GO:0042840">
    <property type="term" value="P:D-glucuronate catabolic process"/>
    <property type="evidence" value="ECO:0007669"/>
    <property type="project" value="TreeGrafter"/>
</dbReference>
<dbReference type="NCBIfam" id="NF003027">
    <property type="entry name" value="PRK03906.1"/>
    <property type="match status" value="1"/>
</dbReference>
<dbReference type="PANTHER" id="PTHR30387">
    <property type="entry name" value="MANNONATE DEHYDRATASE"/>
    <property type="match status" value="1"/>
</dbReference>
<keyword evidence="8 11" id="KW-0464">Manganese</keyword>
<dbReference type="PANTHER" id="PTHR30387:SF2">
    <property type="entry name" value="MANNONATE DEHYDRATASE"/>
    <property type="match status" value="1"/>
</dbReference>
<dbReference type="EC" id="4.2.1.8" evidence="5 11"/>
<accession>A0A5C1A0G5</accession>
<dbReference type="HAMAP" id="MF_00106">
    <property type="entry name" value="UxuA"/>
    <property type="match status" value="1"/>
</dbReference>
<evidence type="ECO:0000256" key="9">
    <source>
        <dbReference type="ARBA" id="ARBA00023239"/>
    </source>
</evidence>
<evidence type="ECO:0000256" key="3">
    <source>
        <dbReference type="ARBA" id="ARBA00004892"/>
    </source>
</evidence>
<evidence type="ECO:0000256" key="4">
    <source>
        <dbReference type="ARBA" id="ARBA00007389"/>
    </source>
</evidence>
<reference evidence="12 13" key="1">
    <citation type="submission" date="2019-08" db="EMBL/GenBank/DDBJ databases">
        <title>Complete genome sequence of Kushneria sp. YCWA18, a halophilic phosphate-solubilizing bacterium isolated from Daqiao saltern in China.</title>
        <authorList>
            <person name="Du G.-X."/>
            <person name="Qu L.-Y."/>
        </authorList>
    </citation>
    <scope>NUCLEOTIDE SEQUENCE [LARGE SCALE GENOMIC DNA]</scope>
    <source>
        <strain evidence="12 13">YCWA18</strain>
    </source>
</reference>
<organism evidence="12 13">
    <name type="scientific">Kushneria phosphatilytica</name>
    <dbReference type="NCBI Taxonomy" id="657387"/>
    <lineage>
        <taxon>Bacteria</taxon>
        <taxon>Pseudomonadati</taxon>
        <taxon>Pseudomonadota</taxon>
        <taxon>Gammaproteobacteria</taxon>
        <taxon>Oceanospirillales</taxon>
        <taxon>Halomonadaceae</taxon>
        <taxon>Kushneria</taxon>
    </lineage>
</organism>
<dbReference type="EMBL" id="CP043420">
    <property type="protein sequence ID" value="QEL11891.1"/>
    <property type="molecule type" value="Genomic_DNA"/>
</dbReference>
<dbReference type="Gene3D" id="3.20.20.150">
    <property type="entry name" value="Divalent-metal-dependent TIM barrel enzymes"/>
    <property type="match status" value="1"/>
</dbReference>
<evidence type="ECO:0000256" key="11">
    <source>
        <dbReference type="HAMAP-Rule" id="MF_00106"/>
    </source>
</evidence>
<evidence type="ECO:0000256" key="7">
    <source>
        <dbReference type="ARBA" id="ARBA00023004"/>
    </source>
</evidence>
<dbReference type="SUPFAM" id="SSF51658">
    <property type="entry name" value="Xylose isomerase-like"/>
    <property type="match status" value="1"/>
</dbReference>
<evidence type="ECO:0000256" key="2">
    <source>
        <dbReference type="ARBA" id="ARBA00002713"/>
    </source>
</evidence>